<dbReference type="Proteomes" id="UP001458880">
    <property type="component" value="Unassembled WGS sequence"/>
</dbReference>
<evidence type="ECO:0000313" key="1">
    <source>
        <dbReference type="EMBL" id="KAK9708218.1"/>
    </source>
</evidence>
<sequence>MYILEGTPIVFTNESYIHSSHTQSKEWADGSLLGLKKPIPKGHRLIMVHAGGRERFIPHVLLIYPSGTKSGDYHNDMNEENFTTWVKTKLLSNLPPRSDYHNDMNEENFTTWVKTKLLSNLPPRSVLFVDIS</sequence>
<protein>
    <submittedName>
        <fullName evidence="1">Uncharacterized protein</fullName>
    </submittedName>
</protein>
<comment type="caution">
    <text evidence="1">The sequence shown here is derived from an EMBL/GenBank/DDBJ whole genome shotgun (WGS) entry which is preliminary data.</text>
</comment>
<accession>A0AAW1JWP1</accession>
<keyword evidence="2" id="KW-1185">Reference proteome</keyword>
<dbReference type="PANTHER" id="PTHR33939">
    <property type="entry name" value="PROTEIN CBG22215"/>
    <property type="match status" value="1"/>
</dbReference>
<gene>
    <name evidence="1" type="ORF">QE152_g27324</name>
</gene>
<evidence type="ECO:0000313" key="2">
    <source>
        <dbReference type="Proteomes" id="UP001458880"/>
    </source>
</evidence>
<name>A0AAW1JWP1_POPJA</name>
<organism evidence="1 2">
    <name type="scientific">Popillia japonica</name>
    <name type="common">Japanese beetle</name>
    <dbReference type="NCBI Taxonomy" id="7064"/>
    <lineage>
        <taxon>Eukaryota</taxon>
        <taxon>Metazoa</taxon>
        <taxon>Ecdysozoa</taxon>
        <taxon>Arthropoda</taxon>
        <taxon>Hexapoda</taxon>
        <taxon>Insecta</taxon>
        <taxon>Pterygota</taxon>
        <taxon>Neoptera</taxon>
        <taxon>Endopterygota</taxon>
        <taxon>Coleoptera</taxon>
        <taxon>Polyphaga</taxon>
        <taxon>Scarabaeiformia</taxon>
        <taxon>Scarabaeidae</taxon>
        <taxon>Rutelinae</taxon>
        <taxon>Popillia</taxon>
    </lineage>
</organism>
<proteinExistence type="predicted"/>
<dbReference type="PANTHER" id="PTHR33939:SF1">
    <property type="entry name" value="DUF4371 DOMAIN-CONTAINING PROTEIN"/>
    <property type="match status" value="1"/>
</dbReference>
<dbReference type="EMBL" id="JASPKY010000334">
    <property type="protein sequence ID" value="KAK9708218.1"/>
    <property type="molecule type" value="Genomic_DNA"/>
</dbReference>
<reference evidence="1 2" key="1">
    <citation type="journal article" date="2024" name="BMC Genomics">
        <title>De novo assembly and annotation of Popillia japonica's genome with initial clues to its potential as an invasive pest.</title>
        <authorList>
            <person name="Cucini C."/>
            <person name="Boschi S."/>
            <person name="Funari R."/>
            <person name="Cardaioli E."/>
            <person name="Iannotti N."/>
            <person name="Marturano G."/>
            <person name="Paoli F."/>
            <person name="Bruttini M."/>
            <person name="Carapelli A."/>
            <person name="Frati F."/>
            <person name="Nardi F."/>
        </authorList>
    </citation>
    <scope>NUCLEOTIDE SEQUENCE [LARGE SCALE GENOMIC DNA]</scope>
    <source>
        <strain evidence="1">DMR45628</strain>
    </source>
</reference>
<dbReference type="AlphaFoldDB" id="A0AAW1JWP1"/>